<comment type="similarity">
    <text evidence="1">Belongs to the cytochrome P450 family.</text>
</comment>
<dbReference type="GO" id="GO:0004497">
    <property type="term" value="F:monooxygenase activity"/>
    <property type="evidence" value="ECO:0007669"/>
    <property type="project" value="InterPro"/>
</dbReference>
<evidence type="ECO:0000313" key="5">
    <source>
        <dbReference type="Proteomes" id="UP000242715"/>
    </source>
</evidence>
<organism evidence="4 5">
    <name type="scientific">Trifolium subterraneum</name>
    <name type="common">Subterranean clover</name>
    <dbReference type="NCBI Taxonomy" id="3900"/>
    <lineage>
        <taxon>Eukaryota</taxon>
        <taxon>Viridiplantae</taxon>
        <taxon>Streptophyta</taxon>
        <taxon>Embryophyta</taxon>
        <taxon>Tracheophyta</taxon>
        <taxon>Spermatophyta</taxon>
        <taxon>Magnoliopsida</taxon>
        <taxon>eudicotyledons</taxon>
        <taxon>Gunneridae</taxon>
        <taxon>Pentapetalae</taxon>
        <taxon>rosids</taxon>
        <taxon>fabids</taxon>
        <taxon>Fabales</taxon>
        <taxon>Fabaceae</taxon>
        <taxon>Papilionoideae</taxon>
        <taxon>50 kb inversion clade</taxon>
        <taxon>NPAAA clade</taxon>
        <taxon>Hologalegina</taxon>
        <taxon>IRL clade</taxon>
        <taxon>Trifolieae</taxon>
        <taxon>Trifolium</taxon>
    </lineage>
</organism>
<dbReference type="InterPro" id="IPR001128">
    <property type="entry name" value="Cyt_P450"/>
</dbReference>
<sequence length="90" mass="10639">MEGELLNWEDYKHMEFTQNVIYEAMRCGNVVKYLHRKAIQDIKFKGIVIPAGWKVLPVLTAPHLDPSRFENPLEFNPFRWNVCCNALYKL</sequence>
<evidence type="ECO:0008006" key="6">
    <source>
        <dbReference type="Google" id="ProtNLM"/>
    </source>
</evidence>
<dbReference type="PANTHER" id="PTHR24286">
    <property type="entry name" value="CYTOCHROME P450 26"/>
    <property type="match status" value="1"/>
</dbReference>
<reference evidence="5" key="1">
    <citation type="journal article" date="2017" name="Front. Plant Sci.">
        <title>Climate Clever Clovers: New Paradigm to Reduce the Environmental Footprint of Ruminants by Breeding Low Methanogenic Forages Utilizing Haplotype Variation.</title>
        <authorList>
            <person name="Kaur P."/>
            <person name="Appels R."/>
            <person name="Bayer P.E."/>
            <person name="Keeble-Gagnere G."/>
            <person name="Wang J."/>
            <person name="Hirakawa H."/>
            <person name="Shirasawa K."/>
            <person name="Vercoe P."/>
            <person name="Stefanova K."/>
            <person name="Durmic Z."/>
            <person name="Nichols P."/>
            <person name="Revell C."/>
            <person name="Isobe S.N."/>
            <person name="Edwards D."/>
            <person name="Erskine W."/>
        </authorList>
    </citation>
    <scope>NUCLEOTIDE SEQUENCE [LARGE SCALE GENOMIC DNA]</scope>
    <source>
        <strain evidence="5">cv. Daliak</strain>
    </source>
</reference>
<gene>
    <name evidence="4" type="ORF">TSUD_165340</name>
</gene>
<dbReference type="GO" id="GO:0016705">
    <property type="term" value="F:oxidoreductase activity, acting on paired donors, with incorporation or reduction of molecular oxygen"/>
    <property type="evidence" value="ECO:0007669"/>
    <property type="project" value="InterPro"/>
</dbReference>
<dbReference type="GO" id="GO:0020037">
    <property type="term" value="F:heme binding"/>
    <property type="evidence" value="ECO:0007669"/>
    <property type="project" value="InterPro"/>
</dbReference>
<name>A0A2Z6M9A0_TRISU</name>
<keyword evidence="5" id="KW-1185">Reference proteome</keyword>
<dbReference type="OrthoDB" id="3945418at2759"/>
<dbReference type="Gene3D" id="1.10.630.10">
    <property type="entry name" value="Cytochrome P450"/>
    <property type="match status" value="1"/>
</dbReference>
<dbReference type="PRINTS" id="PR00359">
    <property type="entry name" value="BP450"/>
</dbReference>
<dbReference type="AlphaFoldDB" id="A0A2Z6M9A0"/>
<dbReference type="InterPro" id="IPR036396">
    <property type="entry name" value="Cyt_P450_sf"/>
</dbReference>
<evidence type="ECO:0000256" key="3">
    <source>
        <dbReference type="ARBA" id="ARBA00023004"/>
    </source>
</evidence>
<dbReference type="GO" id="GO:0016125">
    <property type="term" value="P:sterol metabolic process"/>
    <property type="evidence" value="ECO:0007669"/>
    <property type="project" value="TreeGrafter"/>
</dbReference>
<protein>
    <recommendedName>
        <fullName evidence="6">Cytochrome P450</fullName>
    </recommendedName>
</protein>
<dbReference type="InterPro" id="IPR002397">
    <property type="entry name" value="Cyt_P450_B"/>
</dbReference>
<proteinExistence type="inferred from homology"/>
<dbReference type="SUPFAM" id="SSF48264">
    <property type="entry name" value="Cytochrome P450"/>
    <property type="match status" value="1"/>
</dbReference>
<dbReference type="GO" id="GO:0005506">
    <property type="term" value="F:iron ion binding"/>
    <property type="evidence" value="ECO:0007669"/>
    <property type="project" value="InterPro"/>
</dbReference>
<dbReference type="GO" id="GO:0016132">
    <property type="term" value="P:brassinosteroid biosynthetic process"/>
    <property type="evidence" value="ECO:0007669"/>
    <property type="project" value="TreeGrafter"/>
</dbReference>
<dbReference type="Proteomes" id="UP000242715">
    <property type="component" value="Unassembled WGS sequence"/>
</dbReference>
<accession>A0A2Z6M9A0</accession>
<evidence type="ECO:0000256" key="1">
    <source>
        <dbReference type="ARBA" id="ARBA00010617"/>
    </source>
</evidence>
<dbReference type="GO" id="GO:0010268">
    <property type="term" value="P:brassinosteroid homeostasis"/>
    <property type="evidence" value="ECO:0007669"/>
    <property type="project" value="TreeGrafter"/>
</dbReference>
<evidence type="ECO:0000256" key="2">
    <source>
        <dbReference type="ARBA" id="ARBA00022723"/>
    </source>
</evidence>
<dbReference type="EMBL" id="DF973386">
    <property type="protein sequence ID" value="GAU29016.1"/>
    <property type="molecule type" value="Genomic_DNA"/>
</dbReference>
<dbReference type="PANTHER" id="PTHR24286:SF159">
    <property type="entry name" value="CYTOCHROME P450, FAMILY 724, SUBFAMILY A, POLYPEPTIDE 1"/>
    <property type="match status" value="1"/>
</dbReference>
<dbReference type="Pfam" id="PF00067">
    <property type="entry name" value="p450"/>
    <property type="match status" value="1"/>
</dbReference>
<evidence type="ECO:0000313" key="4">
    <source>
        <dbReference type="EMBL" id="GAU29016.1"/>
    </source>
</evidence>
<keyword evidence="3" id="KW-0408">Iron</keyword>
<keyword evidence="2" id="KW-0479">Metal-binding</keyword>